<accession>A0A1G2TY35</accession>
<organism evidence="1 2">
    <name type="scientific">Candidatus Zambryskibacteria bacterium RIFCSPLOWO2_01_FULL_35_19</name>
    <dbReference type="NCBI Taxonomy" id="1802757"/>
    <lineage>
        <taxon>Bacteria</taxon>
        <taxon>Candidatus Zambryskiibacteriota</taxon>
    </lineage>
</organism>
<gene>
    <name evidence="1" type="ORF">A3A90_02630</name>
</gene>
<proteinExistence type="predicted"/>
<comment type="caution">
    <text evidence="1">The sequence shown here is derived from an EMBL/GenBank/DDBJ whole genome shotgun (WGS) entry which is preliminary data.</text>
</comment>
<dbReference type="Proteomes" id="UP000178404">
    <property type="component" value="Unassembled WGS sequence"/>
</dbReference>
<name>A0A1G2TY35_9BACT</name>
<dbReference type="EMBL" id="MHWA01000005">
    <property type="protein sequence ID" value="OHB02218.1"/>
    <property type="molecule type" value="Genomic_DNA"/>
</dbReference>
<protein>
    <submittedName>
        <fullName evidence="1">Uncharacterized protein</fullName>
    </submittedName>
</protein>
<evidence type="ECO:0000313" key="2">
    <source>
        <dbReference type="Proteomes" id="UP000178404"/>
    </source>
</evidence>
<evidence type="ECO:0000313" key="1">
    <source>
        <dbReference type="EMBL" id="OHB02218.1"/>
    </source>
</evidence>
<dbReference type="AlphaFoldDB" id="A0A1G2TY35"/>
<sequence>MSKRPNQRYILAPCSGRKKLNIARGHVYRVYDTEGVGFSQSEGKDLGTMSREEAIEQFGESTLFFSESDSLCYFCNKEILKDIADIALGT</sequence>
<reference evidence="1 2" key="1">
    <citation type="journal article" date="2016" name="Nat. Commun.">
        <title>Thousands of microbial genomes shed light on interconnected biogeochemical processes in an aquifer system.</title>
        <authorList>
            <person name="Anantharaman K."/>
            <person name="Brown C.T."/>
            <person name="Hug L.A."/>
            <person name="Sharon I."/>
            <person name="Castelle C.J."/>
            <person name="Probst A.J."/>
            <person name="Thomas B.C."/>
            <person name="Singh A."/>
            <person name="Wilkins M.J."/>
            <person name="Karaoz U."/>
            <person name="Brodie E.L."/>
            <person name="Williams K.H."/>
            <person name="Hubbard S.S."/>
            <person name="Banfield J.F."/>
        </authorList>
    </citation>
    <scope>NUCLEOTIDE SEQUENCE [LARGE SCALE GENOMIC DNA]</scope>
</reference>